<keyword evidence="3" id="KW-1185">Reference proteome</keyword>
<feature type="transmembrane region" description="Helical" evidence="1">
    <location>
        <begin position="162"/>
        <end position="182"/>
    </location>
</feature>
<feature type="transmembrane region" description="Helical" evidence="1">
    <location>
        <begin position="98"/>
        <end position="116"/>
    </location>
</feature>
<gene>
    <name evidence="2" type="ORF">DHf2319_02960</name>
</gene>
<feature type="transmembrane region" description="Helical" evidence="1">
    <location>
        <begin position="356"/>
        <end position="373"/>
    </location>
</feature>
<evidence type="ECO:0000313" key="2">
    <source>
        <dbReference type="EMBL" id="UOD51532.1"/>
    </source>
</evidence>
<sequence length="401" mass="46043">MIHRGYQAAYSGIWPSTGNAASVVGDVPGFLSTALVAVPLMLWDSPYAPIILLLAMRLAGFLMIDVVIRQALPDNMVPRLLLVLLLWLNPWIQYDSLLYNPAYLIFCAGLHLYTAWRLRDKPDFWSTFGHVLSIGFAMQLHFSWPLLVFISLYLWWRQIVRVNWWAVSAAVLVVIASLLPYLSELLANPHIARNEDPDTHERYIGWGAVHVYPVLKSLIYWLRYGAWAFPSKLVNDAGFDWLAAWGWLEYGLVWLWRIVQYLLAALTIVMALIANMAAWFDIRQHWRRRDGAVTDAVTWLLLYSFGAFWAMLVSAGLAPIVFNYWHLILIFPAAIMPVLIWVYWAFFKGSAVSLKPLWWVAAFFVVTNLVAISDSRKFSWQASYADQVRQYVDKEIGSARP</sequence>
<dbReference type="GO" id="GO:0016740">
    <property type="term" value="F:transferase activity"/>
    <property type="evidence" value="ECO:0007669"/>
    <property type="project" value="UniProtKB-KW"/>
</dbReference>
<protein>
    <submittedName>
        <fullName evidence="2">3-deoxy-D-manno-octulosonic acid transferase</fullName>
    </submittedName>
</protein>
<name>A0ABY4AR83_9BURK</name>
<accession>A0ABY4AR83</accession>
<dbReference type="EMBL" id="CP063982">
    <property type="protein sequence ID" value="UOD51532.1"/>
    <property type="molecule type" value="Genomic_DNA"/>
</dbReference>
<feature type="transmembrane region" description="Helical" evidence="1">
    <location>
        <begin position="292"/>
        <end position="312"/>
    </location>
</feature>
<keyword evidence="2" id="KW-0808">Transferase</keyword>
<evidence type="ECO:0000313" key="3">
    <source>
        <dbReference type="Proteomes" id="UP000831607"/>
    </source>
</evidence>
<dbReference type="Proteomes" id="UP000831607">
    <property type="component" value="Chromosome"/>
</dbReference>
<proteinExistence type="predicted"/>
<keyword evidence="1" id="KW-0812">Transmembrane</keyword>
<feature type="transmembrane region" description="Helical" evidence="1">
    <location>
        <begin position="258"/>
        <end position="280"/>
    </location>
</feature>
<feature type="transmembrane region" description="Helical" evidence="1">
    <location>
        <begin position="47"/>
        <end position="64"/>
    </location>
</feature>
<keyword evidence="1" id="KW-0472">Membrane</keyword>
<feature type="transmembrane region" description="Helical" evidence="1">
    <location>
        <begin position="324"/>
        <end position="344"/>
    </location>
</feature>
<organism evidence="2 3">
    <name type="scientific">Orrella daihaiensis</name>
    <dbReference type="NCBI Taxonomy" id="2782176"/>
    <lineage>
        <taxon>Bacteria</taxon>
        <taxon>Pseudomonadati</taxon>
        <taxon>Pseudomonadota</taxon>
        <taxon>Betaproteobacteria</taxon>
        <taxon>Burkholderiales</taxon>
        <taxon>Alcaligenaceae</taxon>
        <taxon>Orrella</taxon>
    </lineage>
</organism>
<feature type="transmembrane region" description="Helical" evidence="1">
    <location>
        <begin position="128"/>
        <end position="156"/>
    </location>
</feature>
<reference evidence="2 3" key="1">
    <citation type="submission" date="2020-11" db="EMBL/GenBank/DDBJ databases">
        <title>Algicoccus daihaiensis sp.nov., isolated from Daihai Lake in Inner Mongolia.</title>
        <authorList>
            <person name="Kai J."/>
        </authorList>
    </citation>
    <scope>NUCLEOTIDE SEQUENCE [LARGE SCALE GENOMIC DNA]</scope>
    <source>
        <strain evidence="3">f23</strain>
    </source>
</reference>
<evidence type="ECO:0000256" key="1">
    <source>
        <dbReference type="SAM" id="Phobius"/>
    </source>
</evidence>
<keyword evidence="1" id="KW-1133">Transmembrane helix</keyword>